<evidence type="ECO:0000313" key="2">
    <source>
        <dbReference type="Proteomes" id="UP001597383"/>
    </source>
</evidence>
<accession>A0ABW4W5E5</accession>
<reference evidence="2" key="1">
    <citation type="journal article" date="2019" name="Int. J. Syst. Evol. Microbiol.">
        <title>The Global Catalogue of Microorganisms (GCM) 10K type strain sequencing project: providing services to taxonomists for standard genome sequencing and annotation.</title>
        <authorList>
            <consortium name="The Broad Institute Genomics Platform"/>
            <consortium name="The Broad Institute Genome Sequencing Center for Infectious Disease"/>
            <person name="Wu L."/>
            <person name="Ma J."/>
        </authorList>
    </citation>
    <scope>NUCLEOTIDE SEQUENCE [LARGE SCALE GENOMIC DNA]</scope>
    <source>
        <strain evidence="2">R28</strain>
    </source>
</reference>
<proteinExistence type="predicted"/>
<evidence type="ECO:0008006" key="3">
    <source>
        <dbReference type="Google" id="ProtNLM"/>
    </source>
</evidence>
<dbReference type="Proteomes" id="UP001597383">
    <property type="component" value="Unassembled WGS sequence"/>
</dbReference>
<dbReference type="RefSeq" id="WP_377557043.1">
    <property type="nucleotide sequence ID" value="NZ_JBHUHQ010000021.1"/>
</dbReference>
<dbReference type="EMBL" id="JBHUHQ010000021">
    <property type="protein sequence ID" value="MFD2046015.1"/>
    <property type="molecule type" value="Genomic_DNA"/>
</dbReference>
<keyword evidence="2" id="KW-1185">Reference proteome</keyword>
<sequence>MSVEIRGIDQLVAELERRFGKEKMQRISDKALTDAAKEFVDELKMQFELFKDQGYSIEEITIHGPIWDKAGNRVIKIHWRGPHGRYRIIHLNEWGTVQNPNPRGKGAVARAMKNSERAYRAAVRKALESGL</sequence>
<evidence type="ECO:0000313" key="1">
    <source>
        <dbReference type="EMBL" id="MFD2046015.1"/>
    </source>
</evidence>
<name>A0ABW4W5E5_9BACI</name>
<organism evidence="1 2">
    <name type="scientific">Ornithinibacillus salinisoli</name>
    <dbReference type="NCBI Taxonomy" id="1848459"/>
    <lineage>
        <taxon>Bacteria</taxon>
        <taxon>Bacillati</taxon>
        <taxon>Bacillota</taxon>
        <taxon>Bacilli</taxon>
        <taxon>Bacillales</taxon>
        <taxon>Bacillaceae</taxon>
        <taxon>Ornithinibacillus</taxon>
    </lineage>
</organism>
<comment type="caution">
    <text evidence="1">The sequence shown here is derived from an EMBL/GenBank/DDBJ whole genome shotgun (WGS) entry which is preliminary data.</text>
</comment>
<protein>
    <recommendedName>
        <fullName evidence="3">HK97 gp10 family phage protein</fullName>
    </recommendedName>
</protein>
<gene>
    <name evidence="1" type="ORF">ACFSJF_17185</name>
</gene>